<accession>A0A074YXQ4</accession>
<dbReference type="HOGENOM" id="CLU_1865996_0_0_1"/>
<dbReference type="Proteomes" id="UP000030641">
    <property type="component" value="Unassembled WGS sequence"/>
</dbReference>
<organism evidence="2 3">
    <name type="scientific">Aureobasidium subglaciale (strain EXF-2481)</name>
    <name type="common">Aureobasidium pullulans var. subglaciale</name>
    <dbReference type="NCBI Taxonomy" id="1043005"/>
    <lineage>
        <taxon>Eukaryota</taxon>
        <taxon>Fungi</taxon>
        <taxon>Dikarya</taxon>
        <taxon>Ascomycota</taxon>
        <taxon>Pezizomycotina</taxon>
        <taxon>Dothideomycetes</taxon>
        <taxon>Dothideomycetidae</taxon>
        <taxon>Dothideales</taxon>
        <taxon>Saccotheciaceae</taxon>
        <taxon>Aureobasidium</taxon>
    </lineage>
</organism>
<keyword evidence="3" id="KW-1185">Reference proteome</keyword>
<evidence type="ECO:0000313" key="2">
    <source>
        <dbReference type="EMBL" id="KER00930.1"/>
    </source>
</evidence>
<dbReference type="GeneID" id="25362931"/>
<reference evidence="2 3" key="1">
    <citation type="journal article" date="2014" name="BMC Genomics">
        <title>Genome sequencing of four Aureobasidium pullulans varieties: biotechnological potential, stress tolerance, and description of new species.</title>
        <authorList>
            <person name="Gostin Ar C."/>
            <person name="Ohm R.A."/>
            <person name="Kogej T."/>
            <person name="Sonjak S."/>
            <person name="Turk M."/>
            <person name="Zajc J."/>
            <person name="Zalar P."/>
            <person name="Grube M."/>
            <person name="Sun H."/>
            <person name="Han J."/>
            <person name="Sharma A."/>
            <person name="Chiniquy J."/>
            <person name="Ngan C.Y."/>
            <person name="Lipzen A."/>
            <person name="Barry K."/>
            <person name="Grigoriev I.V."/>
            <person name="Gunde-Cimerman N."/>
        </authorList>
    </citation>
    <scope>NUCLEOTIDE SEQUENCE [LARGE SCALE GENOMIC DNA]</scope>
    <source>
        <strain evidence="2 3">EXF-2481</strain>
    </source>
</reference>
<dbReference type="STRING" id="1043005.A0A074YXQ4"/>
<protein>
    <submittedName>
        <fullName evidence="2">Uncharacterized protein</fullName>
    </submittedName>
</protein>
<dbReference type="AlphaFoldDB" id="A0A074YXQ4"/>
<dbReference type="EMBL" id="KL584749">
    <property type="protein sequence ID" value="KER00930.1"/>
    <property type="molecule type" value="Genomic_DNA"/>
</dbReference>
<evidence type="ECO:0000256" key="1">
    <source>
        <dbReference type="SAM" id="Phobius"/>
    </source>
</evidence>
<proteinExistence type="predicted"/>
<dbReference type="RefSeq" id="XP_013349414.1">
    <property type="nucleotide sequence ID" value="XM_013493960.1"/>
</dbReference>
<dbReference type="InParanoid" id="A0A074YXQ4"/>
<keyword evidence="1" id="KW-0472">Membrane</keyword>
<dbReference type="PANTHER" id="PTHR37576">
    <property type="entry name" value="DEFECT AT LOW TEMPERATURE PROTEIN 1"/>
    <property type="match status" value="1"/>
</dbReference>
<sequence>MNPWGLRYDDFNTANTTKLTALEYSSSVHYMTNRGFMYGAIASIIVCIMCVLPSYYGYWQLGRVVTLGPFEIANAFHAPVLDHPAVANAGVKDLIREVGNRQVKYGEMIHHDAPGRLAVAEPESFRRVHPKLHG</sequence>
<evidence type="ECO:0000313" key="3">
    <source>
        <dbReference type="Proteomes" id="UP000030641"/>
    </source>
</evidence>
<keyword evidence="1" id="KW-1133">Transmembrane helix</keyword>
<gene>
    <name evidence="2" type="ORF">AUEXF2481DRAFT_25207</name>
</gene>
<feature type="transmembrane region" description="Helical" evidence="1">
    <location>
        <begin position="36"/>
        <end position="58"/>
    </location>
</feature>
<dbReference type="OrthoDB" id="5357734at2759"/>
<keyword evidence="1" id="KW-0812">Transmembrane</keyword>
<name>A0A074YXQ4_AURSE</name>
<dbReference type="PANTHER" id="PTHR37576:SF2">
    <property type="entry name" value="DEFECT AT LOW TEMPERATURE PROTEIN 1"/>
    <property type="match status" value="1"/>
</dbReference>